<evidence type="ECO:0000256" key="10">
    <source>
        <dbReference type="SAM" id="Coils"/>
    </source>
</evidence>
<protein>
    <recommendedName>
        <fullName evidence="3">Type VII secretion system accessory factor EsaA</fullName>
    </recommendedName>
</protein>
<comment type="similarity">
    <text evidence="2">Belongs to the EsaA family.</text>
</comment>
<feature type="transmembrane region" description="Helical" evidence="12">
    <location>
        <begin position="1012"/>
        <end position="1032"/>
    </location>
</feature>
<keyword evidence="6 12" id="KW-1133">Transmembrane helix</keyword>
<proteinExistence type="inferred from homology"/>
<name>A0ABS4ICQ4_9BACI</name>
<evidence type="ECO:0000256" key="9">
    <source>
        <dbReference type="ARBA" id="ARBA00046722"/>
    </source>
</evidence>
<accession>A0ABS4ICQ4</accession>
<comment type="caution">
    <text evidence="13">The sequence shown here is derived from an EMBL/GenBank/DDBJ whole genome shotgun (WGS) entry which is preliminary data.</text>
</comment>
<organism evidence="13 14">
    <name type="scientific">Virgibacillus natechei</name>
    <dbReference type="NCBI Taxonomy" id="1216297"/>
    <lineage>
        <taxon>Bacteria</taxon>
        <taxon>Bacillati</taxon>
        <taxon>Bacillota</taxon>
        <taxon>Bacilli</taxon>
        <taxon>Bacillales</taxon>
        <taxon>Bacillaceae</taxon>
        <taxon>Virgibacillus</taxon>
    </lineage>
</organism>
<feature type="compositionally biased region" description="Acidic residues" evidence="11">
    <location>
        <begin position="674"/>
        <end position="695"/>
    </location>
</feature>
<feature type="compositionally biased region" description="Basic and acidic residues" evidence="11">
    <location>
        <begin position="663"/>
        <end position="673"/>
    </location>
</feature>
<feature type="coiled-coil region" evidence="10">
    <location>
        <begin position="277"/>
        <end position="304"/>
    </location>
</feature>
<dbReference type="EMBL" id="JAGGKX010000002">
    <property type="protein sequence ID" value="MBP1968670.1"/>
    <property type="molecule type" value="Genomic_DNA"/>
</dbReference>
<feature type="compositionally biased region" description="Acidic residues" evidence="11">
    <location>
        <begin position="591"/>
        <end position="602"/>
    </location>
</feature>
<keyword evidence="8 12" id="KW-0472">Membrane</keyword>
<evidence type="ECO:0000313" key="13">
    <source>
        <dbReference type="EMBL" id="MBP1968670.1"/>
    </source>
</evidence>
<feature type="region of interest" description="Disordered" evidence="11">
    <location>
        <begin position="554"/>
        <end position="695"/>
    </location>
</feature>
<keyword evidence="4" id="KW-1003">Cell membrane</keyword>
<evidence type="ECO:0000256" key="8">
    <source>
        <dbReference type="ARBA" id="ARBA00023136"/>
    </source>
</evidence>
<evidence type="ECO:0000256" key="1">
    <source>
        <dbReference type="ARBA" id="ARBA00004651"/>
    </source>
</evidence>
<keyword evidence="5 12" id="KW-0812">Transmembrane</keyword>
<feature type="transmembrane region" description="Helical" evidence="12">
    <location>
        <begin position="1053"/>
        <end position="1079"/>
    </location>
</feature>
<dbReference type="PANTHER" id="PTHR43077">
    <property type="entry name" value="TRANSPORT PERMEASE YVFS-RELATED"/>
    <property type="match status" value="1"/>
</dbReference>
<dbReference type="RefSeq" id="WP_209461873.1">
    <property type="nucleotide sequence ID" value="NZ_CP110224.1"/>
</dbReference>
<evidence type="ECO:0000256" key="11">
    <source>
        <dbReference type="SAM" id="MobiDB-lite"/>
    </source>
</evidence>
<reference evidence="13 14" key="1">
    <citation type="submission" date="2021-03" db="EMBL/GenBank/DDBJ databases">
        <title>Genomic Encyclopedia of Type Strains, Phase IV (KMG-IV): sequencing the most valuable type-strain genomes for metagenomic binning, comparative biology and taxonomic classification.</title>
        <authorList>
            <person name="Goeker M."/>
        </authorList>
    </citation>
    <scope>NUCLEOTIDE SEQUENCE [LARGE SCALE GENOMIC DNA]</scope>
    <source>
        <strain evidence="13 14">DSM 25609</strain>
    </source>
</reference>
<dbReference type="PANTHER" id="PTHR43077:SF10">
    <property type="entry name" value="TRANSPORT PERMEASE PROTEIN"/>
    <property type="match status" value="1"/>
</dbReference>
<gene>
    <name evidence="13" type="ORF">J2Z83_000762</name>
</gene>
<dbReference type="NCBIfam" id="TIGR03929">
    <property type="entry name" value="T7_esaA_Nterm"/>
    <property type="match status" value="1"/>
</dbReference>
<evidence type="ECO:0000256" key="12">
    <source>
        <dbReference type="SAM" id="Phobius"/>
    </source>
</evidence>
<evidence type="ECO:0000256" key="5">
    <source>
        <dbReference type="ARBA" id="ARBA00022692"/>
    </source>
</evidence>
<comment type="subunit">
    <text evidence="9">Homodimer. Interacts with EssB.</text>
</comment>
<evidence type="ECO:0000256" key="4">
    <source>
        <dbReference type="ARBA" id="ARBA00022475"/>
    </source>
</evidence>
<sequence>MKKLNKRILLFLILMLFLASGLSYLGFNQVSTTETEEGREVQTMAMDIALVNEDDGATFNDNEVSFGDAFIQSMDRDESHDWYVVSRGVAESGLERSTYDMMMIVPNDFSEKALSMESESPEQVSLNYKINASGNERVQTEAEKTASEILNDVNRRIVDVYFASIIGNLQDAQDSIGSIVERQGAHTYTYNNSINNPLSSYTDRFSDVQDNTETSKESFNGLEEVLETFEDSLSSQAQTNQNYLSDMEEHSESQEANNLLSNEFLGKLNDFDNQINSENVLQQLAELEAANEAINNQFQQDENDRQTIVTNAATIQRQLENTSEQIANLDTYLQENLDLGVRSRVEDRLSGIFAEALDGEQNNLNTLFNAPDQNARQSIQNQINKLPTLNTKEIEGLGLSDQTVTEMKNVIGVTKYIENAPNSGFEYVPNDSDERETLPQLIQGIKSDLAMKGVQIEDTVKIPEEINESGSTFELKVPDEFEDSNLTLTLNNEKVKYERNGDEGIIITQPMDKGKLTVQFNLKLRDQEAEIDVFQPVTWSWEMDLAGIKEVDDTEKSKNTASVFKPKKPLVATLSTNGNEDRVQESQQGESTDDPEDVDGEDIGGPKSEKNPEDDSESGNEGDSIPDSGEDTENADDSNSGGDPGKDQIEPKDEEDNQDDQNNGDKDPEKGQDETNEDEENGNGEDGNKEDEEEPETVNIINHKIQHKIESELTSDSTEKLIDAASDTVSDYQRMLALYESYFGVDMENDELREDLDPQGGLNDLATKDSLYNLFNQKELAELIKDNMVNHMTNRITAEIRGPIESLQNQIQQYNQLVNEVDDNADQLAENIASTMEQAEVMNHNLEETLADLAAWREETMGLIDEQENVQSNKDDEQTAFMTMGNDLQSIFSETETLAGQADTNLDSADNVYQTFDAIDEQASDIQESGVTLVDQAETLSDDMTETLLEDQNFANNFADVLANSRVGDRQNEDLYDFLSSPVETQNDGVIGPGGSSDVDSENTANTAFTPYYLVLICFIVALFTAYVISTNNQRRVDRDQFAQDKTIVGKNLPLTGLTASIGVVEGLVIGLTSGYFLQIGGGSLFLWVGLITLIMLAMLFVATYLLRQLKMIGMFILLAVLSLYLFLTDALAVSMSQIETVRMFSPLQHVETMLGNVVNGNANSVLSIIVLIGIILIGAAANLFVLHQNAREETEDEGAAEAN</sequence>
<evidence type="ECO:0000256" key="7">
    <source>
        <dbReference type="ARBA" id="ARBA00023026"/>
    </source>
</evidence>
<comment type="subcellular location">
    <subcellularLocation>
        <location evidence="1">Cell membrane</location>
        <topology evidence="1">Multi-pass membrane protein</topology>
    </subcellularLocation>
</comment>
<evidence type="ECO:0000256" key="3">
    <source>
        <dbReference type="ARBA" id="ARBA00020819"/>
    </source>
</evidence>
<feature type="transmembrane region" description="Helical" evidence="12">
    <location>
        <begin position="1114"/>
        <end position="1136"/>
    </location>
</feature>
<feature type="coiled-coil region" evidence="10">
    <location>
        <begin position="804"/>
        <end position="859"/>
    </location>
</feature>
<feature type="transmembrane region" description="Helical" evidence="12">
    <location>
        <begin position="1085"/>
        <end position="1107"/>
    </location>
</feature>
<keyword evidence="14" id="KW-1185">Reference proteome</keyword>
<dbReference type="InterPro" id="IPR051328">
    <property type="entry name" value="T7SS_ABC-Transporter"/>
</dbReference>
<keyword evidence="10" id="KW-0175">Coiled coil</keyword>
<evidence type="ECO:0000256" key="6">
    <source>
        <dbReference type="ARBA" id="ARBA00022989"/>
    </source>
</evidence>
<feature type="transmembrane region" description="Helical" evidence="12">
    <location>
        <begin position="1166"/>
        <end position="1187"/>
    </location>
</feature>
<keyword evidence="7" id="KW-0843">Virulence</keyword>
<dbReference type="Proteomes" id="UP001519345">
    <property type="component" value="Unassembled WGS sequence"/>
</dbReference>
<evidence type="ECO:0000313" key="14">
    <source>
        <dbReference type="Proteomes" id="UP001519345"/>
    </source>
</evidence>
<evidence type="ECO:0000256" key="2">
    <source>
        <dbReference type="ARBA" id="ARBA00008338"/>
    </source>
</evidence>
<dbReference type="InterPro" id="IPR023838">
    <property type="entry name" value="T7SS_EsaA"/>
</dbReference>